<reference evidence="2 3" key="1">
    <citation type="submission" date="2016-01" db="EMBL/GenBank/DDBJ databases">
        <title>Annotation of Pseudomonas oryzihabitans USDA-ARS-USMARC-56511.</title>
        <authorList>
            <person name="Harhay G.P."/>
            <person name="Harhay D.M."/>
            <person name="Smith T.P.L."/>
            <person name="Bono J.L."/>
            <person name="Heaton M.P."/>
            <person name="Clawson M.L."/>
            <person name="Chitko-Mckown C.G."/>
            <person name="Capik S.F."/>
            <person name="DeDonder K.D."/>
            <person name="Apley M.D."/>
            <person name="Lubbers B.V."/>
            <person name="White B.J."/>
            <person name="Larson R.L."/>
        </authorList>
    </citation>
    <scope>NUCLEOTIDE SEQUENCE [LARGE SCALE GENOMIC DNA]</scope>
    <source>
        <strain evidence="2 3">USDA-ARS-USMARC-56511</strain>
    </source>
</reference>
<proteinExistence type="predicted"/>
<gene>
    <name evidence="2" type="ORF">APT59_06375</name>
</gene>
<dbReference type="EMBL" id="CP013987">
    <property type="protein sequence ID" value="ALZ83850.1"/>
    <property type="molecule type" value="Genomic_DNA"/>
</dbReference>
<accession>A0A0U4HD82</accession>
<dbReference type="InterPro" id="IPR031321">
    <property type="entry name" value="UCP012641"/>
</dbReference>
<dbReference type="Proteomes" id="UP000064137">
    <property type="component" value="Chromosome"/>
</dbReference>
<sequence length="399" mass="44172">MRNFLGSYSSNRQQRNVLRALPVQRKVANCTCGQAIFFPNSECLACGNALGYAPDQGMPTALLPAEGGLWQLPETTSGLYRRCANLDTPAACNWLVPAESGDGFCVACQLNHTIPDLSFEGNGERWRKLELAKRQLVAQLLGLGLQVIPQTVDAERGLAFDFLAPDATGTPTTGHANGLITLNILEADDAHREKVRADMHEPYRTLLGHFRHEVGHYYFDRLVAGTAWEEPFRVLFGDERADYGEALKRHYEQGAPANWESQYVSAYATMHPWEDWAETWAHYLHMMDTLATAASLGMNAGSLQLDFQPFTREALYEAEDRSDDEFLGFANAWIELAAMLNELSRSMGQPDFYPFALPAPVIAKLHFIHKVIHSAQPSVLEQRLAADDTAAGATLGATV</sequence>
<dbReference type="InterPro" id="IPR011201">
    <property type="entry name" value="Zinc-ribbon_6_bact"/>
</dbReference>
<evidence type="ECO:0000313" key="3">
    <source>
        <dbReference type="Proteomes" id="UP000064137"/>
    </source>
</evidence>
<dbReference type="AlphaFoldDB" id="A0A0U4HD82"/>
<dbReference type="RefSeq" id="WP_059314086.1">
    <property type="nucleotide sequence ID" value="NZ_CP013987.1"/>
</dbReference>
<feature type="domain" description="Zinc-ribbon" evidence="1">
    <location>
        <begin position="29"/>
        <end position="118"/>
    </location>
</feature>
<dbReference type="OrthoDB" id="256753at2"/>
<evidence type="ECO:0000313" key="2">
    <source>
        <dbReference type="EMBL" id="ALZ83850.1"/>
    </source>
</evidence>
<dbReference type="Pfam" id="PF10005">
    <property type="entry name" value="Zn_ribbon_DZR_6"/>
    <property type="match status" value="1"/>
</dbReference>
<evidence type="ECO:0000259" key="1">
    <source>
        <dbReference type="Pfam" id="PF10005"/>
    </source>
</evidence>
<dbReference type="Pfam" id="PF15887">
    <property type="entry name" value="Peptidase_Mx"/>
    <property type="match status" value="1"/>
</dbReference>
<dbReference type="Gene3D" id="3.40.390.70">
    <property type="match status" value="1"/>
</dbReference>
<dbReference type="KEGG" id="por:APT59_06375"/>
<protein>
    <recommendedName>
        <fullName evidence="1">Zinc-ribbon domain-containing protein</fullName>
    </recommendedName>
</protein>
<dbReference type="PIRSF" id="PIRSF012641">
    <property type="entry name" value="UCP012641"/>
    <property type="match status" value="1"/>
</dbReference>
<name>A0A0U4HD82_9PSED</name>
<organism evidence="2 3">
    <name type="scientific">Pseudomonas oryzihabitans</name>
    <dbReference type="NCBI Taxonomy" id="47885"/>
    <lineage>
        <taxon>Bacteria</taxon>
        <taxon>Pseudomonadati</taxon>
        <taxon>Pseudomonadota</taxon>
        <taxon>Gammaproteobacteria</taxon>
        <taxon>Pseudomonadales</taxon>
        <taxon>Pseudomonadaceae</taxon>
        <taxon>Pseudomonas</taxon>
    </lineage>
</organism>